<evidence type="ECO:0000313" key="3">
    <source>
        <dbReference type="EMBL" id="HDR51289.1"/>
    </source>
</evidence>
<dbReference type="Gene3D" id="3.40.50.300">
    <property type="entry name" value="P-loop containing nucleotide triphosphate hydrolases"/>
    <property type="match status" value="2"/>
</dbReference>
<dbReference type="Pfam" id="PF13635">
    <property type="entry name" value="DUF4143"/>
    <property type="match status" value="1"/>
</dbReference>
<dbReference type="PANTHER" id="PTHR43566:SF1">
    <property type="entry name" value="AAA+ ATPASE DOMAIN-CONTAINING PROTEIN"/>
    <property type="match status" value="1"/>
</dbReference>
<protein>
    <submittedName>
        <fullName evidence="3">ATP-binding protein</fullName>
    </submittedName>
</protein>
<keyword evidence="3" id="KW-0067">ATP-binding</keyword>
<organism evidence="3">
    <name type="scientific">Mariniphaga anaerophila</name>
    <dbReference type="NCBI Taxonomy" id="1484053"/>
    <lineage>
        <taxon>Bacteria</taxon>
        <taxon>Pseudomonadati</taxon>
        <taxon>Bacteroidota</taxon>
        <taxon>Bacteroidia</taxon>
        <taxon>Marinilabiliales</taxon>
        <taxon>Prolixibacteraceae</taxon>
        <taxon>Mariniphaga</taxon>
    </lineage>
</organism>
<proteinExistence type="predicted"/>
<evidence type="ECO:0000259" key="1">
    <source>
        <dbReference type="Pfam" id="PF13173"/>
    </source>
</evidence>
<gene>
    <name evidence="3" type="ORF">ENN90_06675</name>
</gene>
<dbReference type="GO" id="GO:0005524">
    <property type="term" value="F:ATP binding"/>
    <property type="evidence" value="ECO:0007669"/>
    <property type="project" value="UniProtKB-KW"/>
</dbReference>
<dbReference type="InterPro" id="IPR041682">
    <property type="entry name" value="AAA_14"/>
</dbReference>
<dbReference type="EMBL" id="DSDK01000364">
    <property type="protein sequence ID" value="HDR51289.1"/>
    <property type="molecule type" value="Genomic_DNA"/>
</dbReference>
<feature type="domain" description="DUF4143" evidence="2">
    <location>
        <begin position="213"/>
        <end position="362"/>
    </location>
</feature>
<reference evidence="3" key="1">
    <citation type="journal article" date="2020" name="mSystems">
        <title>Genome- and Community-Level Interaction Insights into Carbon Utilization and Element Cycling Functions of Hydrothermarchaeota in Hydrothermal Sediment.</title>
        <authorList>
            <person name="Zhou Z."/>
            <person name="Liu Y."/>
            <person name="Xu W."/>
            <person name="Pan J."/>
            <person name="Luo Z.H."/>
            <person name="Li M."/>
        </authorList>
    </citation>
    <scope>NUCLEOTIDE SEQUENCE [LARGE SCALE GENOMIC DNA]</scope>
    <source>
        <strain evidence="3">SpSt-1217</strain>
    </source>
</reference>
<dbReference type="Proteomes" id="UP000886047">
    <property type="component" value="Unassembled WGS sequence"/>
</dbReference>
<keyword evidence="3" id="KW-0547">Nucleotide-binding</keyword>
<evidence type="ECO:0000259" key="2">
    <source>
        <dbReference type="Pfam" id="PF13635"/>
    </source>
</evidence>
<dbReference type="InterPro" id="IPR025420">
    <property type="entry name" value="DUF4143"/>
</dbReference>
<dbReference type="Pfam" id="PF13173">
    <property type="entry name" value="AAA_14"/>
    <property type="match status" value="1"/>
</dbReference>
<name>A0A831PJ24_9BACT</name>
<comment type="caution">
    <text evidence="3">The sequence shown here is derived from an EMBL/GenBank/DDBJ whole genome shotgun (WGS) entry which is preliminary data.</text>
</comment>
<sequence>MRRKLFDNLLAHLEKKEFSILTGARQTGKSTLLRQIETHCKEQDIPVVFLNLENKSILAELNENPLNVLGYIPNSNKRAIVFVDEVQYLDDPSNFLKLLYDEHAEKIKIIASGSSAFYMDDKFRDSLAGRKRIFQLFTCSFDEYLELSGKTELLQEKNRLSNNPNSKSTKMDYLRVEWENYLLFGGYPAVITEPNPDEKILRLRELRDSFVKRDIQESGVVNEAAFYSLLRILAAQTGNLVNVNELANTLRIQNSTVTHYLNVMQKCFHIALIKPFFKNLRKELVKMPKVYFLDTGMRNCLLENFQSSNIRTDKGELWENMVFRKLTEKYPVDAIHFWRTSSGQEVDFVLPGVAQPKAIEAKFDKALIKKSKYRKFEETYPEIPLKFLWMVPFDDIFFRFEFL</sequence>
<feature type="domain" description="AAA" evidence="1">
    <location>
        <begin position="17"/>
        <end position="145"/>
    </location>
</feature>
<dbReference type="PANTHER" id="PTHR43566">
    <property type="entry name" value="CONSERVED PROTEIN"/>
    <property type="match status" value="1"/>
</dbReference>
<dbReference type="InterPro" id="IPR027417">
    <property type="entry name" value="P-loop_NTPase"/>
</dbReference>
<dbReference type="AlphaFoldDB" id="A0A831PJ24"/>
<accession>A0A831PJ24</accession>
<dbReference type="SUPFAM" id="SSF52540">
    <property type="entry name" value="P-loop containing nucleoside triphosphate hydrolases"/>
    <property type="match status" value="1"/>
</dbReference>